<proteinExistence type="predicted"/>
<dbReference type="InterPro" id="IPR037284">
    <property type="entry name" value="SUF_FeS_clus_asmbl_SufBD_sf"/>
</dbReference>
<organism evidence="2 3">
    <name type="scientific">Blautia obeum</name>
    <dbReference type="NCBI Taxonomy" id="40520"/>
    <lineage>
        <taxon>Bacteria</taxon>
        <taxon>Bacillati</taxon>
        <taxon>Bacillota</taxon>
        <taxon>Clostridia</taxon>
        <taxon>Lachnospirales</taxon>
        <taxon>Lachnospiraceae</taxon>
        <taxon>Blautia</taxon>
    </lineage>
</organism>
<reference evidence="2 3" key="1">
    <citation type="submission" date="2015-09" db="EMBL/GenBank/DDBJ databases">
        <authorList>
            <consortium name="Pathogen Informatics"/>
        </authorList>
    </citation>
    <scope>NUCLEOTIDE SEQUENCE [LARGE SCALE GENOMIC DNA]</scope>
    <source>
        <strain evidence="2 3">2789STDY5834957</strain>
    </source>
</reference>
<dbReference type="PANTHER" id="PTHR43575">
    <property type="entry name" value="PROTEIN ABCI7, CHLOROPLASTIC"/>
    <property type="match status" value="1"/>
</dbReference>
<name>A0A174T2D1_9FIRM</name>
<dbReference type="AlphaFoldDB" id="A0A174T2D1"/>
<feature type="domain" description="SUF system FeS cluster assembly SufBD core" evidence="1">
    <location>
        <begin position="2"/>
        <end position="37"/>
    </location>
</feature>
<dbReference type="Proteomes" id="UP000095762">
    <property type="component" value="Unassembled WGS sequence"/>
</dbReference>
<accession>A0A174T2D1</accession>
<evidence type="ECO:0000313" key="2">
    <source>
        <dbReference type="EMBL" id="CUQ02711.1"/>
    </source>
</evidence>
<dbReference type="Pfam" id="PF01458">
    <property type="entry name" value="SUFBD_core"/>
    <property type="match status" value="1"/>
</dbReference>
<dbReference type="InterPro" id="IPR000825">
    <property type="entry name" value="SUF_FeS_clus_asmbl_SufBD_core"/>
</dbReference>
<dbReference type="SUPFAM" id="SSF101960">
    <property type="entry name" value="Stabilizer of iron transporter SufD"/>
    <property type="match status" value="1"/>
</dbReference>
<evidence type="ECO:0000259" key="1">
    <source>
        <dbReference type="Pfam" id="PF01458"/>
    </source>
</evidence>
<sequence length="65" mass="7446">MEGNHGATIGKLDEELLLYLESRGISEEAVYAMMAQARIDSICHKISDEEMKKKVQEYLEGEREE</sequence>
<dbReference type="GO" id="GO:0016226">
    <property type="term" value="P:iron-sulfur cluster assembly"/>
    <property type="evidence" value="ECO:0007669"/>
    <property type="project" value="InterPro"/>
</dbReference>
<dbReference type="PANTHER" id="PTHR43575:SF1">
    <property type="entry name" value="PROTEIN ABCI7, CHLOROPLASTIC"/>
    <property type="match status" value="1"/>
</dbReference>
<gene>
    <name evidence="2" type="primary">sufD</name>
    <name evidence="2" type="ORF">ERS852569_01644</name>
</gene>
<protein>
    <submittedName>
        <fullName evidence="2">FeS cluster assembly protein sufD</fullName>
    </submittedName>
</protein>
<evidence type="ECO:0000313" key="3">
    <source>
        <dbReference type="Proteomes" id="UP000095762"/>
    </source>
</evidence>
<dbReference type="InterPro" id="IPR055346">
    <property type="entry name" value="Fe-S_cluster_assembly_SufBD"/>
</dbReference>
<dbReference type="EMBL" id="CZBP01000011">
    <property type="protein sequence ID" value="CUQ02711.1"/>
    <property type="molecule type" value="Genomic_DNA"/>
</dbReference>